<keyword evidence="6" id="KW-0626">Porin</keyword>
<dbReference type="Gene3D" id="3.30.1330.60">
    <property type="entry name" value="OmpA-like domain"/>
    <property type="match status" value="1"/>
</dbReference>
<dbReference type="GeneID" id="69983882"/>
<dbReference type="InterPro" id="IPR011250">
    <property type="entry name" value="OMP/PagP_B-barrel"/>
</dbReference>
<dbReference type="Proteomes" id="UP000020773">
    <property type="component" value="Unassembled WGS sequence"/>
</dbReference>
<dbReference type="InterPro" id="IPR006690">
    <property type="entry name" value="OMPA-like_CS"/>
</dbReference>
<comment type="caution">
    <text evidence="12">The sequence shown here is derived from an EMBL/GenBank/DDBJ whole genome shotgun (WGS) entry which is preliminary data.</text>
</comment>
<sequence>MKKKITICFVCLSLLLVSLAVRGQDTKTTRRVPLQAEVTHDGLSEKESKAWEIGLGGSLINWSRVSVTGFRSTPDNYFYNLKANHLMGGANLYIARELNRWFYLDLQGSVGLTKNNNRTAGDDRKRDLLYMGGLGLQFRFTPLLRSQWVEPYLRVGVNYLHKDFASVYGGNFEDDPTGQAYWESSDIWNPDGRSSDKNSFVPLSFGAGVKAWLSNSFGLGLQGEYLLPVQKGLPHFVQVSASVIWRIGGKSKHAAPVVRYVEIEKPVERIVERVVEKKVEVPAIIDTMACDLLENIHFEFDRDVITATSERTLDRLAELLKSYPDSRFLITGYTDAKGSDSYNLTLSARRAEKVHAALIGRGVPARMIKWRGVGKRAAIISATAADNIREGDRKVLLERVTNMDYWNALDSK</sequence>
<protein>
    <submittedName>
        <fullName evidence="12">Outer membrane beta-barrel domain protein</fullName>
    </submittedName>
</protein>
<dbReference type="PROSITE" id="PS01068">
    <property type="entry name" value="OMPA_1"/>
    <property type="match status" value="1"/>
</dbReference>
<evidence type="ECO:0000259" key="11">
    <source>
        <dbReference type="PROSITE" id="PS51123"/>
    </source>
</evidence>
<evidence type="ECO:0000256" key="2">
    <source>
        <dbReference type="ARBA" id="ARBA00022448"/>
    </source>
</evidence>
<feature type="signal peptide" evidence="10">
    <location>
        <begin position="1"/>
        <end position="23"/>
    </location>
</feature>
<evidence type="ECO:0000256" key="8">
    <source>
        <dbReference type="ARBA" id="ARBA00023237"/>
    </source>
</evidence>
<dbReference type="GO" id="GO:0015288">
    <property type="term" value="F:porin activity"/>
    <property type="evidence" value="ECO:0007669"/>
    <property type="project" value="UniProtKB-KW"/>
</dbReference>
<keyword evidence="4" id="KW-0812">Transmembrane</keyword>
<proteinExistence type="predicted"/>
<keyword evidence="7 9" id="KW-0472">Membrane</keyword>
<keyword evidence="3" id="KW-1134">Transmembrane beta strand</keyword>
<dbReference type="SUPFAM" id="SSF103088">
    <property type="entry name" value="OmpA-like"/>
    <property type="match status" value="1"/>
</dbReference>
<dbReference type="InterPro" id="IPR050330">
    <property type="entry name" value="Bact_OuterMem_StrucFunc"/>
</dbReference>
<evidence type="ECO:0000256" key="3">
    <source>
        <dbReference type="ARBA" id="ARBA00022452"/>
    </source>
</evidence>
<dbReference type="Pfam" id="PF00691">
    <property type="entry name" value="OmpA"/>
    <property type="match status" value="1"/>
</dbReference>
<dbReference type="PATRIC" id="fig|1339316.3.peg.5095"/>
<dbReference type="SUPFAM" id="SSF56925">
    <property type="entry name" value="OMPA-like"/>
    <property type="match status" value="1"/>
</dbReference>
<name>A0A015UY99_BACFG</name>
<feature type="chain" id="PRO_5001480114" evidence="10">
    <location>
        <begin position="24"/>
        <end position="412"/>
    </location>
</feature>
<reference evidence="12 13" key="1">
    <citation type="submission" date="2014-02" db="EMBL/GenBank/DDBJ databases">
        <authorList>
            <person name="Sears C."/>
            <person name="Carroll K."/>
            <person name="Sack B.R."/>
            <person name="Qadri F."/>
            <person name="Myers L.L."/>
            <person name="Chung G.-T."/>
            <person name="Escheverria P."/>
            <person name="Fraser C.M."/>
            <person name="Sadzewicz L."/>
            <person name="Shefchek K.A."/>
            <person name="Tallon L."/>
            <person name="Das S.P."/>
            <person name="Daugherty S."/>
            <person name="Mongodin E.F."/>
        </authorList>
    </citation>
    <scope>NUCLEOTIDE SEQUENCE [LARGE SCALE GENOMIC DNA]</scope>
    <source>
        <strain evidence="13">3998T(B)3</strain>
    </source>
</reference>
<dbReference type="GO" id="GO:0009279">
    <property type="term" value="C:cell outer membrane"/>
    <property type="evidence" value="ECO:0007669"/>
    <property type="project" value="UniProtKB-SubCell"/>
</dbReference>
<dbReference type="AlphaFoldDB" id="A0A015UY99"/>
<evidence type="ECO:0000256" key="9">
    <source>
        <dbReference type="PROSITE-ProRule" id="PRU00473"/>
    </source>
</evidence>
<dbReference type="EMBL" id="JGDB01000329">
    <property type="protein sequence ID" value="EXY87986.1"/>
    <property type="molecule type" value="Genomic_DNA"/>
</dbReference>
<keyword evidence="2" id="KW-0813">Transport</keyword>
<dbReference type="PANTHER" id="PTHR30329">
    <property type="entry name" value="STATOR ELEMENT OF FLAGELLAR MOTOR COMPLEX"/>
    <property type="match status" value="1"/>
</dbReference>
<organism evidence="12 13">
    <name type="scientific">Bacteroides fragilis str. 3998T(B)3</name>
    <dbReference type="NCBI Taxonomy" id="1339316"/>
    <lineage>
        <taxon>Bacteria</taxon>
        <taxon>Pseudomonadati</taxon>
        <taxon>Bacteroidota</taxon>
        <taxon>Bacteroidia</taxon>
        <taxon>Bacteroidales</taxon>
        <taxon>Bacteroidaceae</taxon>
        <taxon>Bacteroides</taxon>
    </lineage>
</organism>
<keyword evidence="8" id="KW-0998">Cell outer membrane</keyword>
<keyword evidence="5" id="KW-0406">Ion transport</keyword>
<comment type="subcellular location">
    <subcellularLocation>
        <location evidence="1">Cell outer membrane</location>
        <topology evidence="1">Multi-pass membrane protein</topology>
    </subcellularLocation>
</comment>
<evidence type="ECO:0000256" key="5">
    <source>
        <dbReference type="ARBA" id="ARBA00023065"/>
    </source>
</evidence>
<evidence type="ECO:0000256" key="1">
    <source>
        <dbReference type="ARBA" id="ARBA00004571"/>
    </source>
</evidence>
<gene>
    <name evidence="12" type="ORF">M125_5382</name>
</gene>
<dbReference type="InterPro" id="IPR006665">
    <property type="entry name" value="OmpA-like"/>
</dbReference>
<dbReference type="PRINTS" id="PR01021">
    <property type="entry name" value="OMPADOMAIN"/>
</dbReference>
<dbReference type="PROSITE" id="PS51123">
    <property type="entry name" value="OMPA_2"/>
    <property type="match status" value="1"/>
</dbReference>
<dbReference type="CDD" id="cd07185">
    <property type="entry name" value="OmpA_C-like"/>
    <property type="match status" value="1"/>
</dbReference>
<accession>A0A015UY99</accession>
<keyword evidence="10" id="KW-0732">Signal</keyword>
<feature type="domain" description="OmpA-like" evidence="11">
    <location>
        <begin position="285"/>
        <end position="403"/>
    </location>
</feature>
<evidence type="ECO:0000313" key="12">
    <source>
        <dbReference type="EMBL" id="EXY87986.1"/>
    </source>
</evidence>
<dbReference type="Gene3D" id="2.40.160.20">
    <property type="match status" value="1"/>
</dbReference>
<dbReference type="InterPro" id="IPR036737">
    <property type="entry name" value="OmpA-like_sf"/>
</dbReference>
<evidence type="ECO:0000256" key="7">
    <source>
        <dbReference type="ARBA" id="ARBA00023136"/>
    </source>
</evidence>
<evidence type="ECO:0000256" key="6">
    <source>
        <dbReference type="ARBA" id="ARBA00023114"/>
    </source>
</evidence>
<evidence type="ECO:0000313" key="13">
    <source>
        <dbReference type="Proteomes" id="UP000020773"/>
    </source>
</evidence>
<dbReference type="RefSeq" id="WP_025813753.1">
    <property type="nucleotide sequence ID" value="NZ_JGDB01000329.1"/>
</dbReference>
<evidence type="ECO:0000256" key="10">
    <source>
        <dbReference type="SAM" id="SignalP"/>
    </source>
</evidence>
<dbReference type="PANTHER" id="PTHR30329:SF21">
    <property type="entry name" value="LIPOPROTEIN YIAD-RELATED"/>
    <property type="match status" value="1"/>
</dbReference>
<dbReference type="GO" id="GO:0046930">
    <property type="term" value="C:pore complex"/>
    <property type="evidence" value="ECO:0007669"/>
    <property type="project" value="UniProtKB-KW"/>
</dbReference>
<dbReference type="GO" id="GO:0006811">
    <property type="term" value="P:monoatomic ion transport"/>
    <property type="evidence" value="ECO:0007669"/>
    <property type="project" value="UniProtKB-KW"/>
</dbReference>
<dbReference type="InterPro" id="IPR006664">
    <property type="entry name" value="OMP_bac"/>
</dbReference>
<evidence type="ECO:0000256" key="4">
    <source>
        <dbReference type="ARBA" id="ARBA00022692"/>
    </source>
</evidence>